<evidence type="ECO:0000313" key="2">
    <source>
        <dbReference type="EMBL" id="PSC03968.1"/>
    </source>
</evidence>
<dbReference type="RefSeq" id="WP_106338048.1">
    <property type="nucleotide sequence ID" value="NZ_PVZS01000018.1"/>
</dbReference>
<keyword evidence="3" id="KW-1185">Reference proteome</keyword>
<protein>
    <recommendedName>
        <fullName evidence="1">MlaB-like STAS domain-containing protein</fullName>
    </recommendedName>
</protein>
<dbReference type="Proteomes" id="UP000239772">
    <property type="component" value="Unassembled WGS sequence"/>
</dbReference>
<dbReference type="EMBL" id="PVZS01000018">
    <property type="protein sequence ID" value="PSC03968.1"/>
    <property type="molecule type" value="Genomic_DNA"/>
</dbReference>
<evidence type="ECO:0000313" key="3">
    <source>
        <dbReference type="Proteomes" id="UP000239772"/>
    </source>
</evidence>
<feature type="domain" description="MlaB-like STAS" evidence="1">
    <location>
        <begin position="4"/>
        <end position="82"/>
    </location>
</feature>
<proteinExistence type="predicted"/>
<organism evidence="2 3">
    <name type="scientific">Alsobacter soli</name>
    <dbReference type="NCBI Taxonomy" id="2109933"/>
    <lineage>
        <taxon>Bacteria</taxon>
        <taxon>Pseudomonadati</taxon>
        <taxon>Pseudomonadota</taxon>
        <taxon>Alphaproteobacteria</taxon>
        <taxon>Hyphomicrobiales</taxon>
        <taxon>Alsobacteraceae</taxon>
        <taxon>Alsobacter</taxon>
    </lineage>
</organism>
<dbReference type="Gene3D" id="3.30.750.24">
    <property type="entry name" value="STAS domain"/>
    <property type="match status" value="1"/>
</dbReference>
<dbReference type="InterPro" id="IPR058548">
    <property type="entry name" value="MlaB-like_STAS"/>
</dbReference>
<gene>
    <name evidence="2" type="ORF">SLNSH_16175</name>
</gene>
<dbReference type="AlphaFoldDB" id="A0A2T1HQN9"/>
<comment type="caution">
    <text evidence="2">The sequence shown here is derived from an EMBL/GenBank/DDBJ whole genome shotgun (WGS) entry which is preliminary data.</text>
</comment>
<dbReference type="Pfam" id="PF13466">
    <property type="entry name" value="STAS_2"/>
    <property type="match status" value="1"/>
</dbReference>
<accession>A0A2T1HQN9</accession>
<name>A0A2T1HQN9_9HYPH</name>
<dbReference type="InterPro" id="IPR036513">
    <property type="entry name" value="STAS_dom_sf"/>
</dbReference>
<dbReference type="SUPFAM" id="SSF52091">
    <property type="entry name" value="SpoIIaa-like"/>
    <property type="match status" value="1"/>
</dbReference>
<evidence type="ECO:0000259" key="1">
    <source>
        <dbReference type="Pfam" id="PF13466"/>
    </source>
</evidence>
<reference evidence="3" key="1">
    <citation type="submission" date="2018-03" db="EMBL/GenBank/DDBJ databases">
        <authorList>
            <person name="Sun L."/>
            <person name="Liu H."/>
            <person name="Chen W."/>
            <person name="Huang K."/>
            <person name="Liu W."/>
            <person name="Gao X."/>
        </authorList>
    </citation>
    <scope>NUCLEOTIDE SEQUENCE [LARGE SCALE GENOMIC DNA]</scope>
    <source>
        <strain evidence="3">SH9</strain>
    </source>
</reference>
<sequence>MVDLTLGSTANRDEVMDLFSKIKDAFAAGQDIKLDASAAEDMSPILAQVILSAGRTASDSGHGFTLVSPSPAMIDAFQGYGLFADLMTIPME</sequence>